<dbReference type="SUPFAM" id="SSF81345">
    <property type="entry name" value="ABC transporter involved in vitamin B12 uptake, BtuC"/>
    <property type="match status" value="2"/>
</dbReference>
<organism evidence="9 10">
    <name type="scientific">Oceanobacillus limi</name>
    <dbReference type="NCBI Taxonomy" id="930131"/>
    <lineage>
        <taxon>Bacteria</taxon>
        <taxon>Bacillati</taxon>
        <taxon>Bacillota</taxon>
        <taxon>Bacilli</taxon>
        <taxon>Bacillales</taxon>
        <taxon>Bacillaceae</taxon>
        <taxon>Oceanobacillus</taxon>
    </lineage>
</organism>
<evidence type="ECO:0000256" key="2">
    <source>
        <dbReference type="ARBA" id="ARBA00007935"/>
    </source>
</evidence>
<dbReference type="Pfam" id="PF01032">
    <property type="entry name" value="FecCD"/>
    <property type="match status" value="2"/>
</dbReference>
<protein>
    <submittedName>
        <fullName evidence="9">Iron complex transport system permease protein</fullName>
    </submittedName>
</protein>
<dbReference type="Proteomes" id="UP000198618">
    <property type="component" value="Unassembled WGS sequence"/>
</dbReference>
<keyword evidence="3" id="KW-0813">Transport</keyword>
<keyword evidence="4" id="KW-1003">Cell membrane</keyword>
<dbReference type="STRING" id="930131.SAMN05216389_10832"/>
<feature type="transmembrane region" description="Helical" evidence="8">
    <location>
        <begin position="490"/>
        <end position="511"/>
    </location>
</feature>
<keyword evidence="5 8" id="KW-0812">Transmembrane</keyword>
<feature type="transmembrane region" description="Helical" evidence="8">
    <location>
        <begin position="92"/>
        <end position="114"/>
    </location>
</feature>
<accession>A0A1I0D828</accession>
<dbReference type="InterPro" id="IPR000522">
    <property type="entry name" value="ABC_transptr_permease_BtuC"/>
</dbReference>
<evidence type="ECO:0000256" key="8">
    <source>
        <dbReference type="SAM" id="Phobius"/>
    </source>
</evidence>
<dbReference type="GO" id="GO:0022857">
    <property type="term" value="F:transmembrane transporter activity"/>
    <property type="evidence" value="ECO:0007669"/>
    <property type="project" value="InterPro"/>
</dbReference>
<dbReference type="InterPro" id="IPR037294">
    <property type="entry name" value="ABC_BtuC-like"/>
</dbReference>
<comment type="similarity">
    <text evidence="2">Belongs to the binding-protein-dependent transport system permease family. FecCD subfamily.</text>
</comment>
<keyword evidence="10" id="KW-1185">Reference proteome</keyword>
<evidence type="ECO:0000256" key="5">
    <source>
        <dbReference type="ARBA" id="ARBA00022692"/>
    </source>
</evidence>
<feature type="transmembrane region" description="Helical" evidence="8">
    <location>
        <begin position="653"/>
        <end position="669"/>
    </location>
</feature>
<feature type="transmembrane region" description="Helical" evidence="8">
    <location>
        <begin position="278"/>
        <end position="300"/>
    </location>
</feature>
<feature type="transmembrane region" description="Helical" evidence="8">
    <location>
        <begin position="583"/>
        <end position="611"/>
    </location>
</feature>
<evidence type="ECO:0000256" key="6">
    <source>
        <dbReference type="ARBA" id="ARBA00022989"/>
    </source>
</evidence>
<dbReference type="EMBL" id="FOHE01000008">
    <property type="protein sequence ID" value="SET27680.1"/>
    <property type="molecule type" value="Genomic_DNA"/>
</dbReference>
<dbReference type="AlphaFoldDB" id="A0A1I0D828"/>
<feature type="transmembrane region" description="Helical" evidence="8">
    <location>
        <begin position="239"/>
        <end position="266"/>
    </location>
</feature>
<keyword evidence="7 8" id="KW-0472">Membrane</keyword>
<evidence type="ECO:0000256" key="1">
    <source>
        <dbReference type="ARBA" id="ARBA00004651"/>
    </source>
</evidence>
<feature type="transmembrane region" description="Helical" evidence="8">
    <location>
        <begin position="437"/>
        <end position="455"/>
    </location>
</feature>
<feature type="transmembrane region" description="Helical" evidence="8">
    <location>
        <begin position="352"/>
        <end position="374"/>
    </location>
</feature>
<feature type="transmembrane region" description="Helical" evidence="8">
    <location>
        <begin position="623"/>
        <end position="641"/>
    </location>
</feature>
<gene>
    <name evidence="9" type="ORF">SAMN05216389_10832</name>
</gene>
<proteinExistence type="inferred from homology"/>
<evidence type="ECO:0000256" key="7">
    <source>
        <dbReference type="ARBA" id="ARBA00023136"/>
    </source>
</evidence>
<name>A0A1I0D828_9BACI</name>
<dbReference type="PANTHER" id="PTHR30472">
    <property type="entry name" value="FERRIC ENTEROBACTIN TRANSPORT SYSTEM PERMEASE PROTEIN"/>
    <property type="match status" value="1"/>
</dbReference>
<comment type="subcellular location">
    <subcellularLocation>
        <location evidence="1">Cell membrane</location>
        <topology evidence="1">Multi-pass membrane protein</topology>
    </subcellularLocation>
</comment>
<dbReference type="RefSeq" id="WP_090869402.1">
    <property type="nucleotide sequence ID" value="NZ_FOHE01000008.1"/>
</dbReference>
<sequence>MNINYKNLIVAVLTFGGGTALLCLFTFIHINQGNVTISIDLVWSAIFNPQDIMEHHTVRYLRLPRAMMGVIAGGALAVAGVVLQTVTKNPLASASTLGIHSGTYFSVVFATVLFPSMLMGNGIVVAFLGGLFTFLIVFILSGGNQASPVRMVLAGMIVTFLFSSLTSVLQIFYENETAGIFLWGSGTLVQNDWSGVQFSFPVVAIGLFILLAMSVKLDTLTLGDDVAIALGQNVNRIKFVSVIFAVLLTSVTVSVVGPIGFVGLVAPHIIKLIGYRKHFPLIIASFIWGANVLLLADIMARIIDPSFSELPVGAITALIGAPWLIFLVLRMRKHKYGSENTAIIAGKTTMRLPLKIIVPVLLFIIACTMFISIASGNYGFEPIVTLQALVGENEFMKNLIVDLRFPRTLVAFISGVILAVSGLIFQGVLRNPLADPSVIGITSGAGVGALLTMYVVGVSAIWIPVGAMIGAFVFFMLVMLLAIRAKFQPAILALLGIGVSAFGSAIIQILVVQADMGVASALTWLSGTTYARGWSELFQYLIWPVIILLPIVLLQISRLDTLSLGDEAAMGLGLQVMSTRFQLALMATLLAAFSVAAVGSIGFIGLIAPHFARLLVGPSNQRLFPVTMLIGGLLLIVADALSRTLLAPNEIPSGILVAIIGAPYFLWLMKRNG</sequence>
<dbReference type="FunFam" id="1.10.3470.10:FF:000001">
    <property type="entry name" value="Vitamin B12 ABC transporter permease BtuC"/>
    <property type="match status" value="2"/>
</dbReference>
<feature type="transmembrane region" description="Helical" evidence="8">
    <location>
        <begin position="6"/>
        <end position="28"/>
    </location>
</feature>
<dbReference type="Gene3D" id="1.10.3470.10">
    <property type="entry name" value="ABC transporter involved in vitamin B12 uptake, BtuC"/>
    <property type="match status" value="2"/>
</dbReference>
<evidence type="ECO:0000256" key="3">
    <source>
        <dbReference type="ARBA" id="ARBA00022448"/>
    </source>
</evidence>
<feature type="transmembrane region" description="Helical" evidence="8">
    <location>
        <begin position="461"/>
        <end position="483"/>
    </location>
</feature>
<dbReference type="GO" id="GO:0005886">
    <property type="term" value="C:plasma membrane"/>
    <property type="evidence" value="ECO:0007669"/>
    <property type="project" value="UniProtKB-SubCell"/>
</dbReference>
<dbReference type="GO" id="GO:0033214">
    <property type="term" value="P:siderophore-iron import into cell"/>
    <property type="evidence" value="ECO:0007669"/>
    <property type="project" value="TreeGrafter"/>
</dbReference>
<dbReference type="PANTHER" id="PTHR30472:SF37">
    <property type="entry name" value="FE(3+) DICITRATE TRANSPORT SYSTEM PERMEASE PROTEIN FECD-RELATED"/>
    <property type="match status" value="1"/>
</dbReference>
<evidence type="ECO:0000256" key="4">
    <source>
        <dbReference type="ARBA" id="ARBA00022475"/>
    </source>
</evidence>
<feature type="transmembrane region" description="Helical" evidence="8">
    <location>
        <begin position="537"/>
        <end position="556"/>
    </location>
</feature>
<feature type="transmembrane region" description="Helical" evidence="8">
    <location>
        <begin position="66"/>
        <end position="86"/>
    </location>
</feature>
<evidence type="ECO:0000313" key="9">
    <source>
        <dbReference type="EMBL" id="SET27680.1"/>
    </source>
</evidence>
<feature type="transmembrane region" description="Helical" evidence="8">
    <location>
        <begin position="312"/>
        <end position="331"/>
    </location>
</feature>
<reference evidence="9 10" key="1">
    <citation type="submission" date="2016-10" db="EMBL/GenBank/DDBJ databases">
        <authorList>
            <person name="de Groot N.N."/>
        </authorList>
    </citation>
    <scope>NUCLEOTIDE SEQUENCE [LARGE SCALE GENOMIC DNA]</scope>
    <source>
        <strain evidence="9 10">IBRC-M 10780</strain>
    </source>
</reference>
<evidence type="ECO:0000313" key="10">
    <source>
        <dbReference type="Proteomes" id="UP000198618"/>
    </source>
</evidence>
<feature type="transmembrane region" description="Helical" evidence="8">
    <location>
        <begin position="121"/>
        <end position="140"/>
    </location>
</feature>
<feature type="transmembrane region" description="Helical" evidence="8">
    <location>
        <begin position="152"/>
        <end position="173"/>
    </location>
</feature>
<dbReference type="CDD" id="cd06550">
    <property type="entry name" value="TM_ABC_iron-siderophores_like"/>
    <property type="match status" value="2"/>
</dbReference>
<dbReference type="OrthoDB" id="9811721at2"/>
<feature type="transmembrane region" description="Helical" evidence="8">
    <location>
        <begin position="405"/>
        <end position="425"/>
    </location>
</feature>
<keyword evidence="6 8" id="KW-1133">Transmembrane helix</keyword>